<feature type="region of interest" description="Disordered" evidence="19">
    <location>
        <begin position="376"/>
        <end position="396"/>
    </location>
</feature>
<dbReference type="GO" id="GO:0000981">
    <property type="term" value="F:DNA-binding transcription factor activity, RNA polymerase II-specific"/>
    <property type="evidence" value="ECO:0007669"/>
    <property type="project" value="TreeGrafter"/>
</dbReference>
<dbReference type="Pfam" id="PF08563">
    <property type="entry name" value="P53_TAD"/>
    <property type="match status" value="1"/>
</dbReference>
<evidence type="ECO:0000313" key="23">
    <source>
        <dbReference type="EMBL" id="QCO84573.1"/>
    </source>
</evidence>
<dbReference type="GO" id="GO:0051262">
    <property type="term" value="P:protein tetramerization"/>
    <property type="evidence" value="ECO:0007669"/>
    <property type="project" value="InterPro"/>
</dbReference>
<evidence type="ECO:0000256" key="1">
    <source>
        <dbReference type="ARBA" id="ARBA00006167"/>
    </source>
</evidence>
<evidence type="ECO:0000256" key="19">
    <source>
        <dbReference type="SAM" id="MobiDB-lite"/>
    </source>
</evidence>
<comment type="similarity">
    <text evidence="1 18">Belongs to the p53 family.</text>
</comment>
<keyword evidence="10 18" id="KW-0238">DNA-binding</keyword>
<evidence type="ECO:0000256" key="11">
    <source>
        <dbReference type="ARBA" id="ARBA00023159"/>
    </source>
</evidence>
<accession>A0A4P8FW39</accession>
<keyword evidence="9 18" id="KW-0805">Transcription regulation</keyword>
<feature type="domain" description="p53 DNA-binding" evidence="20">
    <location>
        <begin position="189"/>
        <end position="378"/>
    </location>
</feature>
<dbReference type="CDD" id="cd08367">
    <property type="entry name" value="P53"/>
    <property type="match status" value="1"/>
</dbReference>
<dbReference type="InterPro" id="IPR010991">
    <property type="entry name" value="p53_tetrameristn"/>
</dbReference>
<dbReference type="InterPro" id="IPR011615">
    <property type="entry name" value="p53_DNA-bd"/>
</dbReference>
<dbReference type="RefSeq" id="XP_043932624.1">
    <property type="nucleotide sequence ID" value="XM_044076689.1"/>
</dbReference>
<keyword evidence="4 18" id="KW-0963">Cytoplasm</keyword>
<dbReference type="GO" id="GO:0046872">
    <property type="term" value="F:metal ion binding"/>
    <property type="evidence" value="ECO:0007669"/>
    <property type="project" value="UniProtKB-KW"/>
</dbReference>
<keyword evidence="6 18" id="KW-0053">Apoptosis</keyword>
<dbReference type="SUPFAM" id="SSF49417">
    <property type="entry name" value="p53-like transcription factors"/>
    <property type="match status" value="1"/>
</dbReference>
<comment type="function">
    <text evidence="18">Multifunctional transcription factor that induces cell cycle arrest, DNA repair or apoptosis upon binding to its target DNA sequence. Acts as a tumor suppressor in many tumor types; induces growth arrest or apoptosis depending on the physiological circumstances and cell type. Negatively regulates cell division by controlling expression of a set of genes required for this process. One of the activated genes is an inhibitor of cyclin-dependent kinases. Apoptosis induction seems to be mediated either by stimulation of BAX and FAS antigen expression, or by repression of Bcl-2 expression.</text>
</comment>
<keyword evidence="7 15" id="KW-0479">Metal-binding</keyword>
<dbReference type="GeneID" id="122806350"/>
<organism evidence="23">
    <name type="scientific">Protopterus annectens</name>
    <name type="common">African lungfish</name>
    <dbReference type="NCBI Taxonomy" id="7888"/>
    <lineage>
        <taxon>Eukaryota</taxon>
        <taxon>Metazoa</taxon>
        <taxon>Chordata</taxon>
        <taxon>Craniata</taxon>
        <taxon>Vertebrata</taxon>
        <taxon>Euteleostomi</taxon>
        <taxon>Dipnomorpha</taxon>
        <taxon>Ceratodontiformes</taxon>
        <taxon>Lepidosirenoidei</taxon>
        <taxon>Protopteridae</taxon>
        <taxon>Protopterus</taxon>
    </lineage>
</organism>
<dbReference type="Gene3D" id="4.10.170.10">
    <property type="entry name" value="p53-like tetramerisation domain"/>
    <property type="match status" value="1"/>
</dbReference>
<keyword evidence="14 18" id="KW-0131">Cell cycle</keyword>
<evidence type="ECO:0000256" key="5">
    <source>
        <dbReference type="ARBA" id="ARBA00022553"/>
    </source>
</evidence>
<dbReference type="InterPro" id="IPR036674">
    <property type="entry name" value="p53_tetramer_sf"/>
</dbReference>
<dbReference type="EMBL" id="MK248735">
    <property type="protein sequence ID" value="QCO84573.1"/>
    <property type="molecule type" value="mRNA"/>
</dbReference>
<feature type="binding site" evidence="15">
    <location>
        <position position="328"/>
    </location>
    <ligand>
        <name>Zn(2+)</name>
        <dbReference type="ChEBI" id="CHEBI:29105"/>
    </ligand>
</feature>
<dbReference type="Pfam" id="PF07710">
    <property type="entry name" value="P53_tetramer"/>
    <property type="match status" value="1"/>
</dbReference>
<dbReference type="GO" id="GO:0000978">
    <property type="term" value="F:RNA polymerase II cis-regulatory region sequence-specific DNA binding"/>
    <property type="evidence" value="ECO:0007669"/>
    <property type="project" value="TreeGrafter"/>
</dbReference>
<dbReference type="SUPFAM" id="SSF47719">
    <property type="entry name" value="p53 tetramerization domain"/>
    <property type="match status" value="1"/>
</dbReference>
<evidence type="ECO:0000259" key="22">
    <source>
        <dbReference type="Pfam" id="PF08563"/>
    </source>
</evidence>
<evidence type="ECO:0000256" key="4">
    <source>
        <dbReference type="ARBA" id="ARBA00022490"/>
    </source>
</evidence>
<evidence type="ECO:0000256" key="14">
    <source>
        <dbReference type="ARBA" id="ARBA00023306"/>
    </source>
</evidence>
<dbReference type="InterPro" id="IPR057064">
    <property type="entry name" value="P53_central_site"/>
</dbReference>
<keyword evidence="11 18" id="KW-0010">Activator</keyword>
<dbReference type="GO" id="GO:0006915">
    <property type="term" value="P:apoptotic process"/>
    <property type="evidence" value="ECO:0007669"/>
    <property type="project" value="UniProtKB-KW"/>
</dbReference>
<feature type="domain" description="p53 transactivation" evidence="22">
    <location>
        <begin position="10"/>
        <end position="25"/>
    </location>
</feature>
<evidence type="ECO:0000259" key="21">
    <source>
        <dbReference type="Pfam" id="PF07710"/>
    </source>
</evidence>
<feature type="binding site" evidence="15">
    <location>
        <position position="265"/>
    </location>
    <ligand>
        <name>Zn(2+)</name>
        <dbReference type="ChEBI" id="CHEBI:29105"/>
    </ligand>
</feature>
<keyword evidence="13 18" id="KW-0539">Nucleus</keyword>
<evidence type="ECO:0000256" key="2">
    <source>
        <dbReference type="ARBA" id="ARBA00011393"/>
    </source>
</evidence>
<feature type="binding site" evidence="15">
    <location>
        <position position="268"/>
    </location>
    <ligand>
        <name>Zn(2+)</name>
        <dbReference type="ChEBI" id="CHEBI:29105"/>
    </ligand>
</feature>
<evidence type="ECO:0000259" key="20">
    <source>
        <dbReference type="Pfam" id="PF00870"/>
    </source>
</evidence>
<evidence type="ECO:0000256" key="7">
    <source>
        <dbReference type="ARBA" id="ARBA00022723"/>
    </source>
</evidence>
<comment type="subcellular location">
    <subcellularLocation>
        <location evidence="18">Cytoplasm</location>
    </subcellularLocation>
    <subcellularLocation>
        <location evidence="18">Nucleus</location>
    </subcellularLocation>
</comment>
<evidence type="ECO:0000256" key="16">
    <source>
        <dbReference type="PIRSR" id="PIRSR602117-2"/>
    </source>
</evidence>
<keyword evidence="12 18" id="KW-0804">Transcription</keyword>
<dbReference type="Pfam" id="PF00870">
    <property type="entry name" value="P53"/>
    <property type="match status" value="1"/>
</dbReference>
<name>A0A4P8FW39_PROAN</name>
<evidence type="ECO:0000256" key="17">
    <source>
        <dbReference type="PIRSR" id="PIRSR602117-3"/>
    </source>
</evidence>
<evidence type="ECO:0000256" key="12">
    <source>
        <dbReference type="ARBA" id="ARBA00023163"/>
    </source>
</evidence>
<protein>
    <recommendedName>
        <fullName evidence="3 18">Cellular tumor antigen p53</fullName>
    </recommendedName>
</protein>
<dbReference type="Gene3D" id="2.60.40.720">
    <property type="match status" value="1"/>
</dbReference>
<feature type="cross-link" description="Glycyl lysine isopeptide (Lys-Gly) (interchain with G-Cter in ubiquitin)" evidence="17">
    <location>
        <position position="381"/>
    </location>
</feature>
<comment type="cofactor">
    <cofactor evidence="15 18">
        <name>Zn(2+)</name>
        <dbReference type="ChEBI" id="CHEBI:29105"/>
    </cofactor>
    <text evidence="15 18">Binds 1 zinc ion per subunit.</text>
</comment>
<keyword evidence="8 15" id="KW-0862">Zinc</keyword>
<dbReference type="InterPro" id="IPR012346">
    <property type="entry name" value="p53/RUNT-type_TF_DNA-bd_sf"/>
</dbReference>
<evidence type="ECO:0000256" key="10">
    <source>
        <dbReference type="ARBA" id="ARBA00023125"/>
    </source>
</evidence>
<evidence type="ECO:0000256" key="18">
    <source>
        <dbReference type="RuleBase" id="RU003304"/>
    </source>
</evidence>
<feature type="binding site" evidence="15">
    <location>
        <position position="332"/>
    </location>
    <ligand>
        <name>Zn(2+)</name>
        <dbReference type="ChEBI" id="CHEBI:29105"/>
    </ligand>
</feature>
<feature type="site" description="Interaction with DNA" evidence="16">
    <location>
        <position position="209"/>
    </location>
</feature>
<dbReference type="PRINTS" id="PR00386">
    <property type="entry name" value="P53SUPPRESSR"/>
</dbReference>
<feature type="compositionally biased region" description="Basic and acidic residues" evidence="19">
    <location>
        <begin position="376"/>
        <end position="387"/>
    </location>
</feature>
<dbReference type="PROSITE" id="PS00348">
    <property type="entry name" value="P53"/>
    <property type="match status" value="1"/>
</dbReference>
<dbReference type="PANTHER" id="PTHR11447">
    <property type="entry name" value="CELLULAR TUMOR ANTIGEN P53"/>
    <property type="match status" value="1"/>
</dbReference>
<evidence type="ECO:0000256" key="9">
    <source>
        <dbReference type="ARBA" id="ARBA00023015"/>
    </source>
</evidence>
<dbReference type="OrthoDB" id="9950171at2759"/>
<evidence type="ECO:0000256" key="8">
    <source>
        <dbReference type="ARBA" id="ARBA00022833"/>
    </source>
</evidence>
<keyword evidence="5" id="KW-0597">Phosphoprotein</keyword>
<feature type="domain" description="p53 tetramerisation" evidence="21">
    <location>
        <begin position="413"/>
        <end position="451"/>
    </location>
</feature>
<sequence>MEETLSDPIEPLSQESFAELWNLLGSQVGQCAGPPAAEDGARRLPSPLVPVQNENGGNEHPLWDLDDPPPTSYAWISENINTGSCEDHSKSCPGLSWPPLAAPSAGCPYSANEILQPECSVPDVTAPLVTEEEPELDDFQRVMDNELQQGIVTSSVGVDYTAPHYQSLQPYSSSVAVEFSPTTSSVPSTTDYPGECSFQLVFQESGTAKSVTYTYSPTLNKLYCQLAKTCPVQIKVESTPEVGAIIRATAVYKKSEHVADVVKRCPHHERSTEHKDGLVPPSHLIRVEGNSQAQYLEDSNTRRQSVIVPYEKPQVGSDCTTVLYNYMCNSSCMGGMNRRPILTIITLESKDGKLLGRCCFEVRICACPGRDRKHEEAHFQKPQEKNSAKTSTGTAKRTFKEVSGSTVLLEINKKRTVNPEEEVFTLQVRGKERYEMLKKVNDALEIQDHLSPQDLDRIKQQKQKNSTKKDKEVLELKKGKKLLVKEETCDSE</sequence>
<dbReference type="RefSeq" id="XP_043932623.1">
    <property type="nucleotide sequence ID" value="XM_044076688.1"/>
</dbReference>
<dbReference type="FunFam" id="2.60.40.720:FF:000003">
    <property type="entry name" value="Cellular tumor antigen p53"/>
    <property type="match status" value="1"/>
</dbReference>
<reference evidence="23" key="1">
    <citation type="journal article" date="2019" name="J. Exp. Zool. B Mol. Dev. Evol.">
        <title>The p53 gene family in vertebrates: Evolutionary considerations.</title>
        <authorList>
            <person name="Biscotti M.A."/>
            <person name="Barucca M."/>
            <person name="Carducci F."/>
            <person name="Forconi M."/>
            <person name="Canapa A."/>
        </authorList>
    </citation>
    <scope>NUCLEOTIDE SEQUENCE</scope>
</reference>
<dbReference type="PANTHER" id="PTHR11447:SF6">
    <property type="entry name" value="CELLULAR TUMOR ANTIGEN P53"/>
    <property type="match status" value="1"/>
</dbReference>
<dbReference type="RefSeq" id="XP_043932625.1">
    <property type="nucleotide sequence ID" value="XM_044076690.1"/>
</dbReference>
<dbReference type="GO" id="GO:0005634">
    <property type="term" value="C:nucleus"/>
    <property type="evidence" value="ECO:0007669"/>
    <property type="project" value="UniProtKB-SubCell"/>
</dbReference>
<dbReference type="InterPro" id="IPR002117">
    <property type="entry name" value="p53_tumour_suppressor"/>
</dbReference>
<evidence type="ECO:0000256" key="15">
    <source>
        <dbReference type="PIRSR" id="PIRSR602117-1"/>
    </source>
</evidence>
<comment type="subunit">
    <text evidence="2 18">Binds DNA as a homotetramer.</text>
</comment>
<dbReference type="GO" id="GO:0005737">
    <property type="term" value="C:cytoplasm"/>
    <property type="evidence" value="ECO:0007669"/>
    <property type="project" value="UniProtKB-SubCell"/>
</dbReference>
<dbReference type="InterPro" id="IPR013872">
    <property type="entry name" value="p53_transactivation_domain"/>
</dbReference>
<dbReference type="AlphaFoldDB" id="A0A4P8FW39"/>
<evidence type="ECO:0000256" key="13">
    <source>
        <dbReference type="ARBA" id="ARBA00023242"/>
    </source>
</evidence>
<dbReference type="FunFam" id="4.10.170.10:FF:000005">
    <property type="entry name" value="Cellular tumor antigen p53"/>
    <property type="match status" value="1"/>
</dbReference>
<evidence type="ECO:0000256" key="6">
    <source>
        <dbReference type="ARBA" id="ARBA00022703"/>
    </source>
</evidence>
<evidence type="ECO:0000256" key="3">
    <source>
        <dbReference type="ARBA" id="ARBA00017135"/>
    </source>
</evidence>
<dbReference type="InterPro" id="IPR008967">
    <property type="entry name" value="p53-like_TF_DNA-bd_sf"/>
</dbReference>
<proteinExistence type="evidence at transcript level"/>